<evidence type="ECO:0000256" key="2">
    <source>
        <dbReference type="ARBA" id="ARBA00004609"/>
    </source>
</evidence>
<gene>
    <name evidence="12" type="ORF">V6N11_023562</name>
</gene>
<dbReference type="SMART" id="SM00768">
    <property type="entry name" value="X8"/>
    <property type="match status" value="1"/>
</dbReference>
<keyword evidence="5" id="KW-0336">GPI-anchor</keyword>
<protein>
    <recommendedName>
        <fullName evidence="4">glucan endo-1,3-beta-D-glucosidase</fullName>
        <ecNumber evidence="4">3.2.1.39</ecNumber>
    </recommendedName>
</protein>
<dbReference type="Proteomes" id="UP001396334">
    <property type="component" value="Unassembled WGS sequence"/>
</dbReference>
<organism evidence="12 13">
    <name type="scientific">Hibiscus sabdariffa</name>
    <name type="common">roselle</name>
    <dbReference type="NCBI Taxonomy" id="183260"/>
    <lineage>
        <taxon>Eukaryota</taxon>
        <taxon>Viridiplantae</taxon>
        <taxon>Streptophyta</taxon>
        <taxon>Embryophyta</taxon>
        <taxon>Tracheophyta</taxon>
        <taxon>Spermatophyta</taxon>
        <taxon>Magnoliopsida</taxon>
        <taxon>eudicotyledons</taxon>
        <taxon>Gunneridae</taxon>
        <taxon>Pentapetalae</taxon>
        <taxon>rosids</taxon>
        <taxon>malvids</taxon>
        <taxon>Malvales</taxon>
        <taxon>Malvaceae</taxon>
        <taxon>Malvoideae</taxon>
        <taxon>Hibiscus</taxon>
    </lineage>
</organism>
<evidence type="ECO:0000256" key="8">
    <source>
        <dbReference type="ARBA" id="ARBA00023295"/>
    </source>
</evidence>
<comment type="similarity">
    <text evidence="3 9">Belongs to the glycosyl hydrolase 17 family.</text>
</comment>
<dbReference type="Gene3D" id="3.20.20.80">
    <property type="entry name" value="Glycosidases"/>
    <property type="match status" value="1"/>
</dbReference>
<keyword evidence="6 10" id="KW-0732">Signal</keyword>
<evidence type="ECO:0000259" key="11">
    <source>
        <dbReference type="SMART" id="SM00768"/>
    </source>
</evidence>
<dbReference type="Pfam" id="PF00332">
    <property type="entry name" value="Glyco_hydro_17"/>
    <property type="match status" value="1"/>
</dbReference>
<evidence type="ECO:0000256" key="7">
    <source>
        <dbReference type="ARBA" id="ARBA00022801"/>
    </source>
</evidence>
<evidence type="ECO:0000313" key="13">
    <source>
        <dbReference type="Proteomes" id="UP001396334"/>
    </source>
</evidence>
<evidence type="ECO:0000256" key="4">
    <source>
        <dbReference type="ARBA" id="ARBA00012780"/>
    </source>
</evidence>
<evidence type="ECO:0000256" key="5">
    <source>
        <dbReference type="ARBA" id="ARBA00022622"/>
    </source>
</evidence>
<dbReference type="InterPro" id="IPR044788">
    <property type="entry name" value="X8_dom_prot"/>
</dbReference>
<dbReference type="Pfam" id="PF07983">
    <property type="entry name" value="X8"/>
    <property type="match status" value="1"/>
</dbReference>
<feature type="chain" id="PRO_5047049223" description="glucan endo-1,3-beta-D-glucosidase" evidence="10">
    <location>
        <begin position="22"/>
        <end position="517"/>
    </location>
</feature>
<comment type="catalytic activity">
    <reaction evidence="1">
        <text>Hydrolysis of (1-&gt;3)-beta-D-glucosidic linkages in (1-&gt;3)-beta-D-glucans.</text>
        <dbReference type="EC" id="3.2.1.39"/>
    </reaction>
</comment>
<evidence type="ECO:0000256" key="3">
    <source>
        <dbReference type="ARBA" id="ARBA00008773"/>
    </source>
</evidence>
<keyword evidence="7" id="KW-0378">Hydrolase</keyword>
<evidence type="ECO:0000256" key="1">
    <source>
        <dbReference type="ARBA" id="ARBA00000382"/>
    </source>
</evidence>
<proteinExistence type="inferred from homology"/>
<dbReference type="EMBL" id="JBBPBN010000005">
    <property type="protein sequence ID" value="KAK9038706.1"/>
    <property type="molecule type" value="Genomic_DNA"/>
</dbReference>
<comment type="subcellular location">
    <subcellularLocation>
        <location evidence="2">Cell membrane</location>
        <topology evidence="2">Lipid-anchor</topology>
        <topology evidence="2">GPI-anchor</topology>
    </subcellularLocation>
</comment>
<dbReference type="PANTHER" id="PTHR31044">
    <property type="entry name" value="BETA-1,3 GLUCANASE"/>
    <property type="match status" value="1"/>
</dbReference>
<keyword evidence="5" id="KW-0449">Lipoprotein</keyword>
<accession>A0ABR2TMT4</accession>
<evidence type="ECO:0000313" key="12">
    <source>
        <dbReference type="EMBL" id="KAK9038706.1"/>
    </source>
</evidence>
<evidence type="ECO:0000256" key="9">
    <source>
        <dbReference type="RuleBase" id="RU004335"/>
    </source>
</evidence>
<dbReference type="EC" id="3.2.1.39" evidence="4"/>
<evidence type="ECO:0000256" key="10">
    <source>
        <dbReference type="SAM" id="SignalP"/>
    </source>
</evidence>
<name>A0ABR2TMT4_9ROSI</name>
<sequence length="517" mass="56435">MLKTGLMVFCFFFCFLGLTGAGQESIEYLKLYETSPEVIHSLSHGGLPIAVPVNGNVLREVSSSVLKAESWLRLHVLAHFPATKITTILVGEAFLCQTDEGESLDFLLPSLKNIYHSLTRWGLEKDIKVSAAFSSKCLMQNSVLFSDGLAKNVVKSLLEFFQNTNSTYSIIAPPSFSSSLLLSSHLDFMKKFGSFELTKVNVVVPDQQVETPISRKLSAFPARPTPSPETASSTFHSSIGFSAPASVAKKPLPPQYPTVSPPPFSFPVDSPPPFDFPFAPELPPPLVPASSPTGFHLPPCNPAYDDIAPAPQTAMMQQKLWCVAKPSVPSDTLQEAMDFACGEGGADCKELMPNGSCFDPDTTVAHASYAFNSYWQKTKRNGGTCDFDGTAMLINADPTEQWKVLGLFHCKLGYLWGLVPRTIFDPGSFDQRDSLAAILVFKAGMSAGLRNDRVIVSGRLPRVAWTKPDNGWTKWSTSSRLASPLPTHCTVSRGLAACPQLITHRFMDRWTIQVISG</sequence>
<dbReference type="InterPro" id="IPR000490">
    <property type="entry name" value="Glyco_hydro_17"/>
</dbReference>
<keyword evidence="5" id="KW-0325">Glycoprotein</keyword>
<keyword evidence="8" id="KW-0326">Glycosidase</keyword>
<dbReference type="InterPro" id="IPR012946">
    <property type="entry name" value="X8"/>
</dbReference>
<feature type="domain" description="X8" evidence="11">
    <location>
        <begin position="320"/>
        <end position="412"/>
    </location>
</feature>
<keyword evidence="5" id="KW-0472">Membrane</keyword>
<feature type="signal peptide" evidence="10">
    <location>
        <begin position="1"/>
        <end position="21"/>
    </location>
</feature>
<keyword evidence="13" id="KW-1185">Reference proteome</keyword>
<dbReference type="PANTHER" id="PTHR31044:SF140">
    <property type="entry name" value="EXPRESSED PROTEIN"/>
    <property type="match status" value="1"/>
</dbReference>
<comment type="caution">
    <text evidence="12">The sequence shown here is derived from an EMBL/GenBank/DDBJ whole genome shotgun (WGS) entry which is preliminary data.</text>
</comment>
<dbReference type="Gene3D" id="1.20.58.1040">
    <property type="match status" value="1"/>
</dbReference>
<evidence type="ECO:0000256" key="6">
    <source>
        <dbReference type="ARBA" id="ARBA00022729"/>
    </source>
</evidence>
<reference evidence="12 13" key="1">
    <citation type="journal article" date="2024" name="G3 (Bethesda)">
        <title>Genome assembly of Hibiscus sabdariffa L. provides insights into metabolisms of medicinal natural products.</title>
        <authorList>
            <person name="Kim T."/>
        </authorList>
    </citation>
    <scope>NUCLEOTIDE SEQUENCE [LARGE SCALE GENOMIC DNA]</scope>
    <source>
        <strain evidence="12">TK-2024</strain>
        <tissue evidence="12">Old leaves</tissue>
    </source>
</reference>